<keyword evidence="2" id="KW-0732">Signal</keyword>
<accession>A0A2V2ZV17</accession>
<dbReference type="Proteomes" id="UP000247150">
    <property type="component" value="Unassembled WGS sequence"/>
</dbReference>
<organism evidence="4 5">
    <name type="scientific">Cytobacillus oceanisediminis</name>
    <dbReference type="NCBI Taxonomy" id="665099"/>
    <lineage>
        <taxon>Bacteria</taxon>
        <taxon>Bacillati</taxon>
        <taxon>Bacillota</taxon>
        <taxon>Bacilli</taxon>
        <taxon>Bacillales</taxon>
        <taxon>Bacillaceae</taxon>
        <taxon>Cytobacillus</taxon>
    </lineage>
</organism>
<sequence>MRKWMAVISLASLVMFSFSSVNLAEESDSPWIERFDRYDEEQSKAYDGTGHVGPIPSLGYSTSQLYGWGESYVLMGYTGMYMATKDTEYLDRLTEDVDGMFKQLKDNDHDGYDSWWTPSYSVDQIINGNMEADSIYYKGSAGAYMTDGWYPYPWYGEKGSVYRTDTAKAAGKYSTLVQNTEKENFVAAYTIIPNYTPDKKYHLTFKAKNKQANQKGKVMIVRQDTGLPISEFEFSSEEWKSYTFDFMSPKEAGVQLRVYLTNAESQSAETGTYYDDVSLKQYGEYIVHEGMALTGISAFVDIVYSDRDLKKKYGEKAKEYLKILEKNFYPKWEKHWSEYEKDGVPMGVYKFPFDDTARMTQINEYFPFMQPSKGITIPHNQYAAAGRTLINLYNATGEEKYLNKVVRMGNFLKDSLREKDTENGKAYVWNYWDNTGQPWDFGYFRYKMEDLSHANIELGLAVDLHQIGKVFTDEDMQKFSNTFTELIWQGDYSNPRVSSLIDGTGSSNYSVLIAEWVTLSQFDSKVRDISLSLLNKPKDTFGATYGMNIVGNVLRYNPDLLNE</sequence>
<evidence type="ECO:0000259" key="3">
    <source>
        <dbReference type="Pfam" id="PF02018"/>
    </source>
</evidence>
<dbReference type="Pfam" id="PF02018">
    <property type="entry name" value="CBM_4_9"/>
    <property type="match status" value="1"/>
</dbReference>
<dbReference type="OrthoDB" id="1802546at2"/>
<comment type="caution">
    <text evidence="4">The sequence shown here is derived from an EMBL/GenBank/DDBJ whole genome shotgun (WGS) entry which is preliminary data.</text>
</comment>
<keyword evidence="1" id="KW-0378">Hydrolase</keyword>
<evidence type="ECO:0000313" key="5">
    <source>
        <dbReference type="Proteomes" id="UP000247150"/>
    </source>
</evidence>
<evidence type="ECO:0000256" key="1">
    <source>
        <dbReference type="ARBA" id="ARBA00022801"/>
    </source>
</evidence>
<dbReference type="SUPFAM" id="SSF49785">
    <property type="entry name" value="Galactose-binding domain-like"/>
    <property type="match status" value="1"/>
</dbReference>
<dbReference type="AlphaFoldDB" id="A0A2V2ZV17"/>
<feature type="chain" id="PRO_5016163877" evidence="2">
    <location>
        <begin position="25"/>
        <end position="563"/>
    </location>
</feature>
<evidence type="ECO:0000256" key="2">
    <source>
        <dbReference type="SAM" id="SignalP"/>
    </source>
</evidence>
<feature type="domain" description="CBM-cenC" evidence="3">
    <location>
        <begin position="132"/>
        <end position="260"/>
    </location>
</feature>
<dbReference type="RefSeq" id="WP_110065117.1">
    <property type="nucleotide sequence ID" value="NZ_QGTW01000006.1"/>
</dbReference>
<gene>
    <name evidence="4" type="ORF">DFO73_10663</name>
</gene>
<dbReference type="InterPro" id="IPR008979">
    <property type="entry name" value="Galactose-bd-like_sf"/>
</dbReference>
<feature type="signal peptide" evidence="2">
    <location>
        <begin position="1"/>
        <end position="24"/>
    </location>
</feature>
<reference evidence="4 5" key="1">
    <citation type="submission" date="2018-05" db="EMBL/GenBank/DDBJ databases">
        <title>Freshwater and sediment microbial communities from various areas in North America, analyzing microbe dynamics in response to fracking.</title>
        <authorList>
            <person name="Lamendella R."/>
        </authorList>
    </citation>
    <scope>NUCLEOTIDE SEQUENCE [LARGE SCALE GENOMIC DNA]</scope>
    <source>
        <strain evidence="4 5">15_TX</strain>
    </source>
</reference>
<dbReference type="InterPro" id="IPR003305">
    <property type="entry name" value="CenC_carb-bd"/>
</dbReference>
<proteinExistence type="predicted"/>
<dbReference type="GO" id="GO:0016798">
    <property type="term" value="F:hydrolase activity, acting on glycosyl bonds"/>
    <property type="evidence" value="ECO:0007669"/>
    <property type="project" value="InterPro"/>
</dbReference>
<evidence type="ECO:0000313" key="4">
    <source>
        <dbReference type="EMBL" id="PWW28248.1"/>
    </source>
</evidence>
<protein>
    <submittedName>
        <fullName evidence="4">Carbohydrate binding protein</fullName>
    </submittedName>
</protein>
<dbReference type="Gene3D" id="2.60.120.260">
    <property type="entry name" value="Galactose-binding domain-like"/>
    <property type="match status" value="1"/>
</dbReference>
<dbReference type="EMBL" id="QGTW01000006">
    <property type="protein sequence ID" value="PWW28248.1"/>
    <property type="molecule type" value="Genomic_DNA"/>
</dbReference>
<name>A0A2V2ZV17_9BACI</name>